<feature type="transmembrane region" description="Helical" evidence="6">
    <location>
        <begin position="21"/>
        <end position="39"/>
    </location>
</feature>
<organism evidence="8 9">
    <name type="scientific">Chryseosolibacter histidini</name>
    <dbReference type="NCBI Taxonomy" id="2782349"/>
    <lineage>
        <taxon>Bacteria</taxon>
        <taxon>Pseudomonadati</taxon>
        <taxon>Bacteroidota</taxon>
        <taxon>Cytophagia</taxon>
        <taxon>Cytophagales</taxon>
        <taxon>Chryseotaleaceae</taxon>
        <taxon>Chryseosolibacter</taxon>
    </lineage>
</organism>
<evidence type="ECO:0000256" key="2">
    <source>
        <dbReference type="ARBA" id="ARBA00007362"/>
    </source>
</evidence>
<dbReference type="GO" id="GO:0016020">
    <property type="term" value="C:membrane"/>
    <property type="evidence" value="ECO:0007669"/>
    <property type="project" value="UniProtKB-SubCell"/>
</dbReference>
<evidence type="ECO:0000313" key="8">
    <source>
        <dbReference type="EMBL" id="MBT1700784.1"/>
    </source>
</evidence>
<reference evidence="8 9" key="1">
    <citation type="submission" date="2021-05" db="EMBL/GenBank/DDBJ databases">
        <title>A Polyphasic approach of four new species of the genus Ohtaekwangia: Ohtaekwangia histidinii sp. nov., Ohtaekwangia cretensis sp. nov., Ohtaekwangia indiensis sp. nov., Ohtaekwangia reichenbachii sp. nov. from diverse environment.</title>
        <authorList>
            <person name="Octaviana S."/>
        </authorList>
    </citation>
    <scope>NUCLEOTIDE SEQUENCE [LARGE SCALE GENOMIC DNA]</scope>
    <source>
        <strain evidence="8 9">PWU4</strain>
    </source>
</reference>
<dbReference type="InterPro" id="IPR000620">
    <property type="entry name" value="EamA_dom"/>
</dbReference>
<keyword evidence="4 6" id="KW-1133">Transmembrane helix</keyword>
<keyword evidence="9" id="KW-1185">Reference proteome</keyword>
<keyword evidence="5 6" id="KW-0472">Membrane</keyword>
<protein>
    <submittedName>
        <fullName evidence="8">DMT family transporter</fullName>
    </submittedName>
</protein>
<comment type="caution">
    <text evidence="8">The sequence shown here is derived from an EMBL/GenBank/DDBJ whole genome shotgun (WGS) entry which is preliminary data.</text>
</comment>
<evidence type="ECO:0000313" key="9">
    <source>
        <dbReference type="Proteomes" id="UP001319200"/>
    </source>
</evidence>
<gene>
    <name evidence="8" type="ORF">KK083_28090</name>
</gene>
<dbReference type="AlphaFoldDB" id="A0AAP2DUC3"/>
<feature type="transmembrane region" description="Helical" evidence="6">
    <location>
        <begin position="164"/>
        <end position="183"/>
    </location>
</feature>
<comment type="similarity">
    <text evidence="2">Belongs to the EamA transporter family.</text>
</comment>
<accession>A0AAP2DUC3</accession>
<feature type="transmembrane region" description="Helical" evidence="6">
    <location>
        <begin position="140"/>
        <end position="158"/>
    </location>
</feature>
<evidence type="ECO:0000256" key="1">
    <source>
        <dbReference type="ARBA" id="ARBA00004141"/>
    </source>
</evidence>
<evidence type="ECO:0000256" key="6">
    <source>
        <dbReference type="SAM" id="Phobius"/>
    </source>
</evidence>
<evidence type="ECO:0000259" key="7">
    <source>
        <dbReference type="Pfam" id="PF00892"/>
    </source>
</evidence>
<feature type="transmembrane region" description="Helical" evidence="6">
    <location>
        <begin position="225"/>
        <end position="245"/>
    </location>
</feature>
<proteinExistence type="inferred from homology"/>
<feature type="transmembrane region" description="Helical" evidence="6">
    <location>
        <begin position="257"/>
        <end position="276"/>
    </location>
</feature>
<dbReference type="PANTHER" id="PTHR32322:SF2">
    <property type="entry name" value="EAMA DOMAIN-CONTAINING PROTEIN"/>
    <property type="match status" value="1"/>
</dbReference>
<dbReference type="InterPro" id="IPR037185">
    <property type="entry name" value="EmrE-like"/>
</dbReference>
<dbReference type="PANTHER" id="PTHR32322">
    <property type="entry name" value="INNER MEMBRANE TRANSPORTER"/>
    <property type="match status" value="1"/>
</dbReference>
<feature type="transmembrane region" description="Helical" evidence="6">
    <location>
        <begin position="109"/>
        <end position="128"/>
    </location>
</feature>
<feature type="transmembrane region" description="Helical" evidence="6">
    <location>
        <begin position="282"/>
        <end position="299"/>
    </location>
</feature>
<feature type="transmembrane region" description="Helical" evidence="6">
    <location>
        <begin position="45"/>
        <end position="67"/>
    </location>
</feature>
<dbReference type="SUPFAM" id="SSF103481">
    <property type="entry name" value="Multidrug resistance efflux transporter EmrE"/>
    <property type="match status" value="2"/>
</dbReference>
<evidence type="ECO:0000256" key="5">
    <source>
        <dbReference type="ARBA" id="ARBA00023136"/>
    </source>
</evidence>
<sequence>MISESTLTRPASMKASASFQKWFYLAALTLIWGSSYILIKVGLQGYGYVESATLRLMAAGITFLPLGLRYITSIPRRKIPLVLLSGMLAMFIPSYLFSLSQQHLQSSVAGILVAMTPAFTLIFSVVFFRKTYSFVQVAGLVLGLLCCITLSVISSGSITFSLNGYVFLIVAATMCYGLNINVVKQYLSDIPPLHLSAVAVSINGMIAFVAVFIPNFDRFEFATGTLPSLAALLTLGILATALAQLIHNKLISVSSPLFASTMTYLIPVVAVMWGFLDHEPLVVLHFIAIAGILVSVYMIRRER</sequence>
<dbReference type="InterPro" id="IPR050638">
    <property type="entry name" value="AA-Vitamin_Transporters"/>
</dbReference>
<evidence type="ECO:0000256" key="4">
    <source>
        <dbReference type="ARBA" id="ARBA00022989"/>
    </source>
</evidence>
<comment type="subcellular location">
    <subcellularLocation>
        <location evidence="1">Membrane</location>
        <topology evidence="1">Multi-pass membrane protein</topology>
    </subcellularLocation>
</comment>
<feature type="domain" description="EamA" evidence="7">
    <location>
        <begin position="24"/>
        <end position="150"/>
    </location>
</feature>
<keyword evidence="3 6" id="KW-0812">Transmembrane</keyword>
<feature type="transmembrane region" description="Helical" evidence="6">
    <location>
        <begin position="79"/>
        <end position="97"/>
    </location>
</feature>
<dbReference type="Pfam" id="PF00892">
    <property type="entry name" value="EamA"/>
    <property type="match status" value="2"/>
</dbReference>
<dbReference type="RefSeq" id="WP_254169472.1">
    <property type="nucleotide sequence ID" value="NZ_JAHESF010000048.1"/>
</dbReference>
<feature type="transmembrane region" description="Helical" evidence="6">
    <location>
        <begin position="195"/>
        <end position="213"/>
    </location>
</feature>
<dbReference type="Gene3D" id="1.10.3730.20">
    <property type="match status" value="1"/>
</dbReference>
<dbReference type="EMBL" id="JAHESF010000048">
    <property type="protein sequence ID" value="MBT1700784.1"/>
    <property type="molecule type" value="Genomic_DNA"/>
</dbReference>
<name>A0AAP2DUC3_9BACT</name>
<feature type="domain" description="EamA" evidence="7">
    <location>
        <begin position="166"/>
        <end position="299"/>
    </location>
</feature>
<evidence type="ECO:0000256" key="3">
    <source>
        <dbReference type="ARBA" id="ARBA00022692"/>
    </source>
</evidence>
<dbReference type="Proteomes" id="UP001319200">
    <property type="component" value="Unassembled WGS sequence"/>
</dbReference>